<evidence type="ECO:0000313" key="3">
    <source>
        <dbReference type="EMBL" id="MCB8879861.1"/>
    </source>
</evidence>
<dbReference type="EMBL" id="JAESVA010000002">
    <property type="protein sequence ID" value="MCB8879861.1"/>
    <property type="molecule type" value="Genomic_DNA"/>
</dbReference>
<gene>
    <name evidence="3" type="ORF">ACELLULO517_06420</name>
</gene>
<comment type="caution">
    <text evidence="3">The sequence shown here is derived from an EMBL/GenBank/DDBJ whole genome shotgun (WGS) entry which is preliminary data.</text>
</comment>
<feature type="transmembrane region" description="Helical" evidence="1">
    <location>
        <begin position="235"/>
        <end position="252"/>
    </location>
</feature>
<sequence length="375" mass="42342">MIELSLLKDVPHKNSRSLGLDYMRAIAIILVLIAHWSNNILFWFGITPNALIFFTGELGIHLFFALSGFLIGNILLDQVKRDASWKNLFVFLVRRWMRTLPLYYVVLAVLFLVFPPGAHAVDYLVQFGTLTQNLFKPMPGAPSYWFSVSWSLTIEEWFYVAFGSALFLSARLIRGAWASWLPIFLFLAVPLILRLSFRDFSLPPYLWLRTVIFRLDEIAYGVVMAKLYAANSFVFRSPIICFSIGIGLILNACFGNTSLAWGINSAIVGCALLIPLTVIIKPSSGLIARIGQTISAQSYGLYIMHLTILVNVAQYLWWKHLASAWVCAIIAITAPFFISYLSFHFFESPILRLRPKHSKRIDLAQAREGGPAPIV</sequence>
<dbReference type="GO" id="GO:0009103">
    <property type="term" value="P:lipopolysaccharide biosynthetic process"/>
    <property type="evidence" value="ECO:0007669"/>
    <property type="project" value="TreeGrafter"/>
</dbReference>
<feature type="transmembrane region" description="Helical" evidence="1">
    <location>
        <begin position="175"/>
        <end position="193"/>
    </location>
</feature>
<protein>
    <submittedName>
        <fullName evidence="3">Acyltransferase</fullName>
    </submittedName>
</protein>
<name>A0A963YZB8_9PROT</name>
<dbReference type="Proteomes" id="UP000721844">
    <property type="component" value="Unassembled WGS sequence"/>
</dbReference>
<feature type="transmembrane region" description="Helical" evidence="1">
    <location>
        <begin position="299"/>
        <end position="317"/>
    </location>
</feature>
<feature type="transmembrane region" description="Helical" evidence="1">
    <location>
        <begin position="58"/>
        <end position="76"/>
    </location>
</feature>
<organism evidence="3 4">
    <name type="scientific">Acidisoma cellulosilyticum</name>
    <dbReference type="NCBI Taxonomy" id="2802395"/>
    <lineage>
        <taxon>Bacteria</taxon>
        <taxon>Pseudomonadati</taxon>
        <taxon>Pseudomonadota</taxon>
        <taxon>Alphaproteobacteria</taxon>
        <taxon>Acetobacterales</taxon>
        <taxon>Acidocellaceae</taxon>
        <taxon>Acidisoma</taxon>
    </lineage>
</organism>
<feature type="domain" description="Acyltransferase 3" evidence="2">
    <location>
        <begin position="19"/>
        <end position="340"/>
    </location>
</feature>
<keyword evidence="4" id="KW-1185">Reference proteome</keyword>
<proteinExistence type="predicted"/>
<keyword evidence="1" id="KW-0472">Membrane</keyword>
<dbReference type="AlphaFoldDB" id="A0A963YZB8"/>
<feature type="transmembrane region" description="Helical" evidence="1">
    <location>
        <begin position="323"/>
        <end position="346"/>
    </location>
</feature>
<dbReference type="GO" id="GO:0016020">
    <property type="term" value="C:membrane"/>
    <property type="evidence" value="ECO:0007669"/>
    <property type="project" value="TreeGrafter"/>
</dbReference>
<keyword evidence="1" id="KW-1133">Transmembrane helix</keyword>
<dbReference type="Pfam" id="PF01757">
    <property type="entry name" value="Acyl_transf_3"/>
    <property type="match status" value="1"/>
</dbReference>
<dbReference type="PANTHER" id="PTHR23028:SF53">
    <property type="entry name" value="ACYL_TRANSF_3 DOMAIN-CONTAINING PROTEIN"/>
    <property type="match status" value="1"/>
</dbReference>
<evidence type="ECO:0000313" key="4">
    <source>
        <dbReference type="Proteomes" id="UP000721844"/>
    </source>
</evidence>
<feature type="transmembrane region" description="Helical" evidence="1">
    <location>
        <begin position="21"/>
        <end position="46"/>
    </location>
</feature>
<keyword evidence="3" id="KW-0012">Acyltransferase</keyword>
<keyword evidence="3" id="KW-0808">Transferase</keyword>
<evidence type="ECO:0000256" key="1">
    <source>
        <dbReference type="SAM" id="Phobius"/>
    </source>
</evidence>
<feature type="transmembrane region" description="Helical" evidence="1">
    <location>
        <begin position="258"/>
        <end position="279"/>
    </location>
</feature>
<dbReference type="GO" id="GO:0016747">
    <property type="term" value="F:acyltransferase activity, transferring groups other than amino-acyl groups"/>
    <property type="evidence" value="ECO:0007669"/>
    <property type="project" value="InterPro"/>
</dbReference>
<dbReference type="InterPro" id="IPR050879">
    <property type="entry name" value="Acyltransferase_3"/>
</dbReference>
<accession>A0A963YZB8</accession>
<feature type="transmembrane region" description="Helical" evidence="1">
    <location>
        <begin position="102"/>
        <end position="124"/>
    </location>
</feature>
<evidence type="ECO:0000259" key="2">
    <source>
        <dbReference type="Pfam" id="PF01757"/>
    </source>
</evidence>
<keyword evidence="1" id="KW-0812">Transmembrane</keyword>
<feature type="transmembrane region" description="Helical" evidence="1">
    <location>
        <begin position="144"/>
        <end position="168"/>
    </location>
</feature>
<reference evidence="3 4" key="1">
    <citation type="journal article" date="2021" name="Microorganisms">
        <title>Acidisoma silvae sp. nov. and Acidisomacellulosilytica sp. nov., Two Acidophilic Bacteria Isolated from Decaying Wood, Hydrolyzing Cellulose and Producing Poly-3-hydroxybutyrate.</title>
        <authorList>
            <person name="Mieszkin S."/>
            <person name="Pouder E."/>
            <person name="Uroz S."/>
            <person name="Simon-Colin C."/>
            <person name="Alain K."/>
        </authorList>
    </citation>
    <scope>NUCLEOTIDE SEQUENCE [LARGE SCALE GENOMIC DNA]</scope>
    <source>
        <strain evidence="3 4">HW T5.17</strain>
    </source>
</reference>
<dbReference type="RefSeq" id="WP_227306477.1">
    <property type="nucleotide sequence ID" value="NZ_JAESVA010000002.1"/>
</dbReference>
<dbReference type="PANTHER" id="PTHR23028">
    <property type="entry name" value="ACETYLTRANSFERASE"/>
    <property type="match status" value="1"/>
</dbReference>
<dbReference type="InterPro" id="IPR002656">
    <property type="entry name" value="Acyl_transf_3_dom"/>
</dbReference>